<name>A0A8X7CMP9_9ARAC</name>
<evidence type="ECO:0000313" key="1">
    <source>
        <dbReference type="EMBL" id="GFY71360.1"/>
    </source>
</evidence>
<evidence type="ECO:0000313" key="2">
    <source>
        <dbReference type="Proteomes" id="UP000886998"/>
    </source>
</evidence>
<proteinExistence type="predicted"/>
<dbReference type="EMBL" id="BMAV01018761">
    <property type="protein sequence ID" value="GFY71360.1"/>
    <property type="molecule type" value="Genomic_DNA"/>
</dbReference>
<gene>
    <name evidence="1" type="ORF">TNIN_281961</name>
</gene>
<accession>A0A8X7CMP9</accession>
<dbReference type="Proteomes" id="UP000886998">
    <property type="component" value="Unassembled WGS sequence"/>
</dbReference>
<reference evidence="1" key="1">
    <citation type="submission" date="2020-08" db="EMBL/GenBank/DDBJ databases">
        <title>Multicomponent nature underlies the extraordinary mechanical properties of spider dragline silk.</title>
        <authorList>
            <person name="Kono N."/>
            <person name="Nakamura H."/>
            <person name="Mori M."/>
            <person name="Yoshida Y."/>
            <person name="Ohtoshi R."/>
            <person name="Malay A.D."/>
            <person name="Moran D.A.P."/>
            <person name="Tomita M."/>
            <person name="Numata K."/>
            <person name="Arakawa K."/>
        </authorList>
    </citation>
    <scope>NUCLEOTIDE SEQUENCE</scope>
</reference>
<keyword evidence="2" id="KW-1185">Reference proteome</keyword>
<protein>
    <submittedName>
        <fullName evidence="1">Uncharacterized protein</fullName>
    </submittedName>
</protein>
<dbReference type="AlphaFoldDB" id="A0A8X7CMP9"/>
<comment type="caution">
    <text evidence="1">The sequence shown here is derived from an EMBL/GenBank/DDBJ whole genome shotgun (WGS) entry which is preliminary data.</text>
</comment>
<organism evidence="1 2">
    <name type="scientific">Trichonephila inaurata madagascariensis</name>
    <dbReference type="NCBI Taxonomy" id="2747483"/>
    <lineage>
        <taxon>Eukaryota</taxon>
        <taxon>Metazoa</taxon>
        <taxon>Ecdysozoa</taxon>
        <taxon>Arthropoda</taxon>
        <taxon>Chelicerata</taxon>
        <taxon>Arachnida</taxon>
        <taxon>Araneae</taxon>
        <taxon>Araneomorphae</taxon>
        <taxon>Entelegynae</taxon>
        <taxon>Araneoidea</taxon>
        <taxon>Nephilidae</taxon>
        <taxon>Trichonephila</taxon>
        <taxon>Trichonephila inaurata</taxon>
    </lineage>
</organism>
<sequence>MTVWIPLSKIDVAYDYNYCAVTDLNPSSFWNCSPSRKDLRCLNRRKSLNAISSLKGSIQKLPIVNSVTSFAIMPIFMSLIEFLRPPSDHGIGPSVGSIHFPNLSVFRIDKSN</sequence>